<dbReference type="Proteomes" id="UP000053599">
    <property type="component" value="Unassembled WGS sequence"/>
</dbReference>
<dbReference type="PANTHER" id="PTHR47171">
    <property type="entry name" value="FARA-RELATED"/>
    <property type="match status" value="1"/>
</dbReference>
<accession>A0A0D1WNZ2</accession>
<keyword evidence="6" id="KW-0539">Nucleus</keyword>
<keyword evidence="1" id="KW-0479">Metal-binding</keyword>
<dbReference type="InterPro" id="IPR007219">
    <property type="entry name" value="XnlR_reg_dom"/>
</dbReference>
<keyword evidence="3" id="KW-0805">Transcription regulation</keyword>
<dbReference type="SMART" id="SM00906">
    <property type="entry name" value="Fungal_trans"/>
    <property type="match status" value="1"/>
</dbReference>
<dbReference type="SUPFAM" id="SSF57701">
    <property type="entry name" value="Zn2/Cys6 DNA-binding domain"/>
    <property type="match status" value="1"/>
</dbReference>
<evidence type="ECO:0000256" key="2">
    <source>
        <dbReference type="ARBA" id="ARBA00022833"/>
    </source>
</evidence>
<dbReference type="InterPro" id="IPR052073">
    <property type="entry name" value="Amide_Lactam_Regulators"/>
</dbReference>
<dbReference type="EMBL" id="KN846954">
    <property type="protein sequence ID" value="KIV76821.1"/>
    <property type="molecule type" value="Genomic_DNA"/>
</dbReference>
<evidence type="ECO:0000313" key="10">
    <source>
        <dbReference type="Proteomes" id="UP000053599"/>
    </source>
</evidence>
<feature type="domain" description="Zn(2)-C6 fungal-type" evidence="8">
    <location>
        <begin position="27"/>
        <end position="60"/>
    </location>
</feature>
<evidence type="ECO:0000256" key="4">
    <source>
        <dbReference type="ARBA" id="ARBA00023125"/>
    </source>
</evidence>
<dbReference type="GO" id="GO:0000981">
    <property type="term" value="F:DNA-binding transcription factor activity, RNA polymerase II-specific"/>
    <property type="evidence" value="ECO:0007669"/>
    <property type="project" value="InterPro"/>
</dbReference>
<organism evidence="9 10">
    <name type="scientific">Exophiala sideris</name>
    <dbReference type="NCBI Taxonomy" id="1016849"/>
    <lineage>
        <taxon>Eukaryota</taxon>
        <taxon>Fungi</taxon>
        <taxon>Dikarya</taxon>
        <taxon>Ascomycota</taxon>
        <taxon>Pezizomycotina</taxon>
        <taxon>Eurotiomycetes</taxon>
        <taxon>Chaetothyriomycetidae</taxon>
        <taxon>Chaetothyriales</taxon>
        <taxon>Herpotrichiellaceae</taxon>
        <taxon>Exophiala</taxon>
    </lineage>
</organism>
<dbReference type="OrthoDB" id="4107818at2759"/>
<dbReference type="GO" id="GO:0008270">
    <property type="term" value="F:zinc ion binding"/>
    <property type="evidence" value="ECO:0007669"/>
    <property type="project" value="InterPro"/>
</dbReference>
<evidence type="ECO:0000313" key="9">
    <source>
        <dbReference type="EMBL" id="KIV76821.1"/>
    </source>
</evidence>
<feature type="region of interest" description="Disordered" evidence="7">
    <location>
        <begin position="1"/>
        <end position="26"/>
    </location>
</feature>
<feature type="compositionally biased region" description="Polar residues" evidence="7">
    <location>
        <begin position="657"/>
        <end position="666"/>
    </location>
</feature>
<dbReference type="SMART" id="SM00066">
    <property type="entry name" value="GAL4"/>
    <property type="match status" value="1"/>
</dbReference>
<dbReference type="CDD" id="cd12148">
    <property type="entry name" value="fungal_TF_MHR"/>
    <property type="match status" value="1"/>
</dbReference>
<dbReference type="AlphaFoldDB" id="A0A0D1WNZ2"/>
<sequence>MDISNDILPESSSSPPGNIPRKRRAPACERCNKRRVRCDASVVGFPCTECRRSNSNDCRLVRSKRTRGFDGRYVLPRQDEHQSSNSALNSGAGVIVDARSRHEEVPYVARTTQQPEISLDLGRLVDWYSNSIEERHTRVIKSREEHLVADSSTAAHQGTASFVGESWYASYVLSTSAAGHGELHQTIERTADDAQVREGTLNVQIDASDTGKGPPVDLPPQHLTERLLEAYFQRFHVFCPILERPSFLAAARDGSVSITLLRCVLFVASIHCEPDILHLMGYQTRLDAGDDLFWKACASFDANSGADRTTMVLSSYLLHYWFGKPTNYRDSLWWLATSIRSAQCMGYRRSTKHSNMSSRDKARFKVIWWCLYIRDRQVSLSTGTPMVINDLDHDVEDLTVDDFQEESAETARYMVAQASLNKTASSMYFRHCSPSRLVLGHDLATRSNARAEIQNALKSWYVSAPIPDHKVDHHYLTLILKVCYHYYIINLQQRLQRLCHRSHEDFDASRIILDAADDVSSLVEDSLLHWTPEYFPLIYVSAIFSSMTAHVAECSASKREQLVHKLRPSLLALKQFEQCYITARWIRNLFMDFLGSAKLRAGQRRKTLGTQNDVDHQNTAGGPLSANNEHEASSEPRNGVPESMTALCDESPYPVNGVQSQTQGDTSAPYLYNSGSYDFSVSPGDMSQTIMSNLFPNHATNDFVSLHQPGVSGMSTIDIPSPSTLDYQSLYFLADLGLPNFNGTNT</sequence>
<name>A0A0D1WNZ2_9EURO</name>
<dbReference type="PROSITE" id="PS50048">
    <property type="entry name" value="ZN2_CY6_FUNGAL_2"/>
    <property type="match status" value="1"/>
</dbReference>
<evidence type="ECO:0000259" key="8">
    <source>
        <dbReference type="PROSITE" id="PS50048"/>
    </source>
</evidence>
<dbReference type="CDD" id="cd00067">
    <property type="entry name" value="GAL4"/>
    <property type="match status" value="1"/>
</dbReference>
<reference evidence="9 10" key="1">
    <citation type="submission" date="2015-01" db="EMBL/GenBank/DDBJ databases">
        <title>The Genome Sequence of Exophiala sideris CBS121828.</title>
        <authorList>
            <consortium name="The Broad Institute Genomics Platform"/>
            <person name="Cuomo C."/>
            <person name="de Hoog S."/>
            <person name="Gorbushina A."/>
            <person name="Stielow B."/>
            <person name="Teixiera M."/>
            <person name="Abouelleil A."/>
            <person name="Chapman S.B."/>
            <person name="Priest M."/>
            <person name="Young S.K."/>
            <person name="Wortman J."/>
            <person name="Nusbaum C."/>
            <person name="Birren B."/>
        </authorList>
    </citation>
    <scope>NUCLEOTIDE SEQUENCE [LARGE SCALE GENOMIC DNA]</scope>
    <source>
        <strain evidence="9 10">CBS 121828</strain>
    </source>
</reference>
<dbReference type="Gene3D" id="4.10.240.10">
    <property type="entry name" value="Zn(2)-C6 fungal-type DNA-binding domain"/>
    <property type="match status" value="1"/>
</dbReference>
<dbReference type="HOGENOM" id="CLU_006329_7_0_1"/>
<keyword evidence="5" id="KW-0804">Transcription</keyword>
<evidence type="ECO:0000256" key="7">
    <source>
        <dbReference type="SAM" id="MobiDB-lite"/>
    </source>
</evidence>
<dbReference type="Pfam" id="PF04082">
    <property type="entry name" value="Fungal_trans"/>
    <property type="match status" value="1"/>
</dbReference>
<dbReference type="InterPro" id="IPR036864">
    <property type="entry name" value="Zn2-C6_fun-type_DNA-bd_sf"/>
</dbReference>
<dbReference type="GO" id="GO:0006351">
    <property type="term" value="P:DNA-templated transcription"/>
    <property type="evidence" value="ECO:0007669"/>
    <property type="project" value="InterPro"/>
</dbReference>
<dbReference type="Pfam" id="PF00172">
    <property type="entry name" value="Zn_clus"/>
    <property type="match status" value="1"/>
</dbReference>
<dbReference type="InterPro" id="IPR001138">
    <property type="entry name" value="Zn2Cys6_DnaBD"/>
</dbReference>
<dbReference type="GO" id="GO:0003677">
    <property type="term" value="F:DNA binding"/>
    <property type="evidence" value="ECO:0007669"/>
    <property type="project" value="UniProtKB-KW"/>
</dbReference>
<dbReference type="PANTHER" id="PTHR47171:SF1">
    <property type="entry name" value="ZN(II)2CYS6 TRANSCRIPTION FACTOR (EUROFUNG)"/>
    <property type="match status" value="1"/>
</dbReference>
<evidence type="ECO:0000256" key="5">
    <source>
        <dbReference type="ARBA" id="ARBA00023163"/>
    </source>
</evidence>
<feature type="compositionally biased region" description="Polar residues" evidence="7">
    <location>
        <begin position="608"/>
        <end position="620"/>
    </location>
</feature>
<protein>
    <recommendedName>
        <fullName evidence="8">Zn(2)-C6 fungal-type domain-containing protein</fullName>
    </recommendedName>
</protein>
<proteinExistence type="predicted"/>
<keyword evidence="4" id="KW-0238">DNA-binding</keyword>
<evidence type="ECO:0000256" key="3">
    <source>
        <dbReference type="ARBA" id="ARBA00023015"/>
    </source>
</evidence>
<gene>
    <name evidence="9" type="ORF">PV11_08681</name>
</gene>
<feature type="region of interest" description="Disordered" evidence="7">
    <location>
        <begin position="608"/>
        <end position="667"/>
    </location>
</feature>
<evidence type="ECO:0000256" key="6">
    <source>
        <dbReference type="ARBA" id="ARBA00023242"/>
    </source>
</evidence>
<evidence type="ECO:0000256" key="1">
    <source>
        <dbReference type="ARBA" id="ARBA00022723"/>
    </source>
</evidence>
<keyword evidence="2" id="KW-0862">Zinc</keyword>